<dbReference type="Proteomes" id="UP000805193">
    <property type="component" value="Unassembled WGS sequence"/>
</dbReference>
<evidence type="ECO:0000313" key="2">
    <source>
        <dbReference type="Proteomes" id="UP000805193"/>
    </source>
</evidence>
<keyword evidence="2" id="KW-1185">Reference proteome</keyword>
<proteinExistence type="predicted"/>
<organism evidence="1 2">
    <name type="scientific">Ixodes persulcatus</name>
    <name type="common">Taiga tick</name>
    <dbReference type="NCBI Taxonomy" id="34615"/>
    <lineage>
        <taxon>Eukaryota</taxon>
        <taxon>Metazoa</taxon>
        <taxon>Ecdysozoa</taxon>
        <taxon>Arthropoda</taxon>
        <taxon>Chelicerata</taxon>
        <taxon>Arachnida</taxon>
        <taxon>Acari</taxon>
        <taxon>Parasitiformes</taxon>
        <taxon>Ixodida</taxon>
        <taxon>Ixodoidea</taxon>
        <taxon>Ixodidae</taxon>
        <taxon>Ixodinae</taxon>
        <taxon>Ixodes</taxon>
    </lineage>
</organism>
<gene>
    <name evidence="1" type="ORF">HPB47_023821</name>
</gene>
<accession>A0AC60Q5Z3</accession>
<comment type="caution">
    <text evidence="1">The sequence shown here is derived from an EMBL/GenBank/DDBJ whole genome shotgun (WGS) entry which is preliminary data.</text>
</comment>
<name>A0AC60Q5Z3_IXOPE</name>
<protein>
    <submittedName>
        <fullName evidence="1">Uncharacterized protein</fullName>
    </submittedName>
</protein>
<sequence length="424" mass="46795">MAHRLAIAYQARNGWSAGLMTDAPDMSSADLRLVSVDVPSDALLGGSAKLRCRFELGDAPLYSVKWYKGNHEIFRYVPNEQPPEKVFPLRGVTAAEVVARLSAGDADDYDKVKSSLLKRYRLSAEAFRQRFRNASKKSSEGYSEFAYGLKTNLIEWLKSEEVYESRDKRLLKAYSKSTSSGQRLYHRPFEVSLAPEGLLKMEPSATFFRVSTLRKLVTISSGLSSTCRSLPKTSLNASVTSTGPLPKEGPRIKGAQTHYDIGDTVGVNCSAPASKPGVNLWWFLNKLPAQPPQFDIHNLATMHDDGLESSASRFRFVISEDHFVKGTASIKCVAEIPGMYMRAYATIIRRRSDGVGTRAPIEATDDDCLKKLISGWTDSMLQLGSAVETTEAIRKQEADSNGGPLKLLEATILEQRPKATFKPG</sequence>
<dbReference type="EMBL" id="JABSTQ010009428">
    <property type="protein sequence ID" value="KAG0429262.1"/>
    <property type="molecule type" value="Genomic_DNA"/>
</dbReference>
<evidence type="ECO:0000313" key="1">
    <source>
        <dbReference type="EMBL" id="KAG0429262.1"/>
    </source>
</evidence>
<reference evidence="1 2" key="1">
    <citation type="journal article" date="2020" name="Cell">
        <title>Large-Scale Comparative Analyses of Tick Genomes Elucidate Their Genetic Diversity and Vector Capacities.</title>
        <authorList>
            <consortium name="Tick Genome and Microbiome Consortium (TIGMIC)"/>
            <person name="Jia N."/>
            <person name="Wang J."/>
            <person name="Shi W."/>
            <person name="Du L."/>
            <person name="Sun Y."/>
            <person name="Zhan W."/>
            <person name="Jiang J.F."/>
            <person name="Wang Q."/>
            <person name="Zhang B."/>
            <person name="Ji P."/>
            <person name="Bell-Sakyi L."/>
            <person name="Cui X.M."/>
            <person name="Yuan T.T."/>
            <person name="Jiang B.G."/>
            <person name="Yang W.F."/>
            <person name="Lam T.T."/>
            <person name="Chang Q.C."/>
            <person name="Ding S.J."/>
            <person name="Wang X.J."/>
            <person name="Zhu J.G."/>
            <person name="Ruan X.D."/>
            <person name="Zhao L."/>
            <person name="Wei J.T."/>
            <person name="Ye R.Z."/>
            <person name="Que T.C."/>
            <person name="Du C.H."/>
            <person name="Zhou Y.H."/>
            <person name="Cheng J.X."/>
            <person name="Dai P.F."/>
            <person name="Guo W.B."/>
            <person name="Han X.H."/>
            <person name="Huang E.J."/>
            <person name="Li L.F."/>
            <person name="Wei W."/>
            <person name="Gao Y.C."/>
            <person name="Liu J.Z."/>
            <person name="Shao H.Z."/>
            <person name="Wang X."/>
            <person name="Wang C.C."/>
            <person name="Yang T.C."/>
            <person name="Huo Q.B."/>
            <person name="Li W."/>
            <person name="Chen H.Y."/>
            <person name="Chen S.E."/>
            <person name="Zhou L.G."/>
            <person name="Ni X.B."/>
            <person name="Tian J.H."/>
            <person name="Sheng Y."/>
            <person name="Liu T."/>
            <person name="Pan Y.S."/>
            <person name="Xia L.Y."/>
            <person name="Li J."/>
            <person name="Zhao F."/>
            <person name="Cao W.C."/>
        </authorList>
    </citation>
    <scope>NUCLEOTIDE SEQUENCE [LARGE SCALE GENOMIC DNA]</scope>
    <source>
        <strain evidence="1">Iper-2018</strain>
    </source>
</reference>